<dbReference type="EMBL" id="JQAX01000005">
    <property type="protein sequence ID" value="KRN30865.1"/>
    <property type="molecule type" value="Genomic_DNA"/>
</dbReference>
<proteinExistence type="predicted"/>
<gene>
    <name evidence="1" type="ORF">IV68_GL001293</name>
</gene>
<dbReference type="PANTHER" id="PTHR37804:SF1">
    <property type="entry name" value="CDAA REGULATORY PROTEIN CDAR"/>
    <property type="match status" value="1"/>
</dbReference>
<comment type="caution">
    <text evidence="1">The sequence shown here is derived from an EMBL/GenBank/DDBJ whole genome shotgun (WGS) entry which is preliminary data.</text>
</comment>
<dbReference type="InterPro" id="IPR053154">
    <property type="entry name" value="c-di-AMP_regulator"/>
</dbReference>
<dbReference type="eggNOG" id="COG4856">
    <property type="taxonomic scope" value="Bacteria"/>
</dbReference>
<dbReference type="PANTHER" id="PTHR37804">
    <property type="entry name" value="CDAA REGULATORY PROTEIN CDAR"/>
    <property type="match status" value="1"/>
</dbReference>
<accession>A0A0R2FQZ3</accession>
<organism evidence="1 2">
    <name type="scientific">Weissella halotolerans DSM 20190</name>
    <dbReference type="NCBI Taxonomy" id="1123500"/>
    <lineage>
        <taxon>Bacteria</taxon>
        <taxon>Bacillati</taxon>
        <taxon>Bacillota</taxon>
        <taxon>Bacilli</taxon>
        <taxon>Lactobacillales</taxon>
        <taxon>Lactobacillaceae</taxon>
        <taxon>Weissella</taxon>
    </lineage>
</organism>
<dbReference type="InParanoid" id="A0A0R2FQZ3"/>
<dbReference type="RefSeq" id="WP_022791971.1">
    <property type="nucleotide sequence ID" value="NZ_ATUU01000005.1"/>
</dbReference>
<dbReference type="FunCoup" id="A0A0R2FQZ3">
    <property type="interactions" value="10"/>
</dbReference>
<dbReference type="PATRIC" id="fig|1123500.6.peg.1291"/>
<dbReference type="Pfam" id="PF07949">
    <property type="entry name" value="YbbR"/>
    <property type="match status" value="3"/>
</dbReference>
<dbReference type="Gene3D" id="2.170.120.30">
    <property type="match status" value="1"/>
</dbReference>
<dbReference type="Proteomes" id="UP000051296">
    <property type="component" value="Unassembled WGS sequence"/>
</dbReference>
<dbReference type="OrthoDB" id="2139417at2"/>
<protein>
    <submittedName>
        <fullName evidence="1">Uncharacterized protein</fullName>
    </submittedName>
</protein>
<dbReference type="Gene3D" id="2.170.120.40">
    <property type="entry name" value="YbbR-like domain"/>
    <property type="match status" value="2"/>
</dbReference>
<dbReference type="STRING" id="1123500.GCA_000420365_01260"/>
<dbReference type="InterPro" id="IPR012505">
    <property type="entry name" value="YbbR"/>
</dbReference>
<keyword evidence="2" id="KW-1185">Reference proteome</keyword>
<evidence type="ECO:0000313" key="1">
    <source>
        <dbReference type="EMBL" id="KRN30865.1"/>
    </source>
</evidence>
<dbReference type="AlphaFoldDB" id="A0A0R2FQZ3"/>
<evidence type="ECO:0000313" key="2">
    <source>
        <dbReference type="Proteomes" id="UP000051296"/>
    </source>
</evidence>
<name>A0A0R2FQZ3_9LACO</name>
<reference evidence="1 2" key="1">
    <citation type="journal article" date="2015" name="Genome Announc.">
        <title>Expanding the biotechnology potential of lactobacilli through comparative genomics of 213 strains and associated genera.</title>
        <authorList>
            <person name="Sun Z."/>
            <person name="Harris H.M."/>
            <person name="McCann A."/>
            <person name="Guo C."/>
            <person name="Argimon S."/>
            <person name="Zhang W."/>
            <person name="Yang X."/>
            <person name="Jeffery I.B."/>
            <person name="Cooney J.C."/>
            <person name="Kagawa T.F."/>
            <person name="Liu W."/>
            <person name="Song Y."/>
            <person name="Salvetti E."/>
            <person name="Wrobel A."/>
            <person name="Rasinkangas P."/>
            <person name="Parkhill J."/>
            <person name="Rea M.C."/>
            <person name="O'Sullivan O."/>
            <person name="Ritari J."/>
            <person name="Douillard F.P."/>
            <person name="Paul Ross R."/>
            <person name="Yang R."/>
            <person name="Briner A.E."/>
            <person name="Felis G.E."/>
            <person name="de Vos W.M."/>
            <person name="Barrangou R."/>
            <person name="Klaenhammer T.R."/>
            <person name="Caufield P.W."/>
            <person name="Cui Y."/>
            <person name="Zhang H."/>
            <person name="O'Toole P.W."/>
        </authorList>
    </citation>
    <scope>NUCLEOTIDE SEQUENCE [LARGE SCALE GENOMIC DNA]</scope>
    <source>
        <strain evidence="1 2">DSM 20190</strain>
    </source>
</reference>
<sequence length="330" mass="35583">MHPKFDKLFYILLSLIFAILLVIYVNGQHDTNITRQSAANENRNNTALTVGGFRGLVSTKKATIEVPLQLNGINTDDYYVSGAPDKVKIKVQGSAALVTAAQNTQNFQVYADLGKLNEGDHTVSLKVSGLSTDLTYAIEPKQVKVTIVRRATAVHKVQINYNKDAIASGYKLDKVTASVNKVQVTGRADAVNAVDRVIADVHLARDSKKSVNESVALQAVDINGTPIKVGIAPEVATVKLDIKAGSGERQVPIKFVGEHGDLSGYTVSGNMNEVTVRGKIDQLDKIKSIKVPINLKKLADGQETTLPLTTDVKDVTLATDKIKVTVTPKE</sequence>